<gene>
    <name evidence="1" type="ORF">BCL32_4461</name>
</gene>
<dbReference type="Proteomes" id="UP000319824">
    <property type="component" value="Unassembled WGS sequence"/>
</dbReference>
<reference evidence="1 2" key="1">
    <citation type="submission" date="2019-06" db="EMBL/GenBank/DDBJ databases">
        <title>Pac Bio to generate improved reference genome sequences for organisms with transposon mutant libraries (support for FEBA project).</title>
        <authorList>
            <person name="Blow M."/>
        </authorList>
    </citation>
    <scope>NUCLEOTIDE SEQUENCE [LARGE SCALE GENOMIC DNA]</scope>
    <source>
        <strain evidence="1 2">USDA 1844</strain>
    </source>
</reference>
<dbReference type="EMBL" id="VISO01000003">
    <property type="protein sequence ID" value="TVZ64237.1"/>
    <property type="molecule type" value="Genomic_DNA"/>
</dbReference>
<proteinExistence type="predicted"/>
<accession>A0A559SPF1</accession>
<dbReference type="RefSeq" id="WP_022715317.1">
    <property type="nucleotide sequence ID" value="NZ_ATTQ01000007.1"/>
</dbReference>
<name>A0A559SPF1_9HYPH</name>
<organism evidence="1 2">
    <name type="scientific">Rhizobium mongolense USDA 1844</name>
    <dbReference type="NCBI Taxonomy" id="1079460"/>
    <lineage>
        <taxon>Bacteria</taxon>
        <taxon>Pseudomonadati</taxon>
        <taxon>Pseudomonadota</taxon>
        <taxon>Alphaproteobacteria</taxon>
        <taxon>Hyphomicrobiales</taxon>
        <taxon>Rhizobiaceae</taxon>
        <taxon>Rhizobium/Agrobacterium group</taxon>
        <taxon>Rhizobium</taxon>
    </lineage>
</organism>
<comment type="caution">
    <text evidence="1">The sequence shown here is derived from an EMBL/GenBank/DDBJ whole genome shotgun (WGS) entry which is preliminary data.</text>
</comment>
<protein>
    <submittedName>
        <fullName evidence="1">Uncharacterized protein</fullName>
    </submittedName>
</protein>
<evidence type="ECO:0000313" key="2">
    <source>
        <dbReference type="Proteomes" id="UP000319824"/>
    </source>
</evidence>
<evidence type="ECO:0000313" key="1">
    <source>
        <dbReference type="EMBL" id="TVZ64237.1"/>
    </source>
</evidence>
<sequence length="68" mass="7530">MADVPAELEAARRRYNDLYPDRPIKRVGDTPEASYFLVGLSVAWLNGIPLTEDEIAAVEMMTPAGMFS</sequence>
<dbReference type="AlphaFoldDB" id="A0A559SPF1"/>